<evidence type="ECO:0000256" key="8">
    <source>
        <dbReference type="PROSITE-ProRule" id="PRU01360"/>
    </source>
</evidence>
<gene>
    <name evidence="13" type="ORF">FHT02_002654</name>
</gene>
<feature type="domain" description="TonB-dependent receptor plug" evidence="12">
    <location>
        <begin position="42"/>
        <end position="153"/>
    </location>
</feature>
<evidence type="ECO:0000256" key="10">
    <source>
        <dbReference type="SAM" id="SignalP"/>
    </source>
</evidence>
<proteinExistence type="inferred from homology"/>
<keyword evidence="2 8" id="KW-0813">Transport</keyword>
<evidence type="ECO:0000256" key="2">
    <source>
        <dbReference type="ARBA" id="ARBA00022448"/>
    </source>
</evidence>
<dbReference type="Gene3D" id="2.40.170.20">
    <property type="entry name" value="TonB-dependent receptor, beta-barrel domain"/>
    <property type="match status" value="1"/>
</dbReference>
<keyword evidence="5 9" id="KW-0798">TonB box</keyword>
<feature type="signal peptide" evidence="10">
    <location>
        <begin position="1"/>
        <end position="18"/>
    </location>
</feature>
<dbReference type="AlphaFoldDB" id="A0A840YND7"/>
<evidence type="ECO:0000256" key="7">
    <source>
        <dbReference type="ARBA" id="ARBA00023237"/>
    </source>
</evidence>
<name>A0A840YND7_9SPHN</name>
<dbReference type="EMBL" id="JACIJF010000007">
    <property type="protein sequence ID" value="MBB5711410.1"/>
    <property type="molecule type" value="Genomic_DNA"/>
</dbReference>
<evidence type="ECO:0000259" key="11">
    <source>
        <dbReference type="Pfam" id="PF00593"/>
    </source>
</evidence>
<comment type="subcellular location">
    <subcellularLocation>
        <location evidence="1 8">Cell outer membrane</location>
        <topology evidence="1 8">Multi-pass membrane protein</topology>
    </subcellularLocation>
</comment>
<dbReference type="GO" id="GO:0044718">
    <property type="term" value="P:siderophore transmembrane transport"/>
    <property type="evidence" value="ECO:0007669"/>
    <property type="project" value="TreeGrafter"/>
</dbReference>
<dbReference type="Proteomes" id="UP000527143">
    <property type="component" value="Unassembled WGS sequence"/>
</dbReference>
<dbReference type="InterPro" id="IPR036942">
    <property type="entry name" value="Beta-barrel_TonB_sf"/>
</dbReference>
<keyword evidence="6 8" id="KW-0472">Membrane</keyword>
<keyword evidence="13" id="KW-0675">Receptor</keyword>
<evidence type="ECO:0000259" key="12">
    <source>
        <dbReference type="Pfam" id="PF07715"/>
    </source>
</evidence>
<feature type="domain" description="TonB-dependent receptor-like beta-barrel" evidence="11">
    <location>
        <begin position="240"/>
        <end position="655"/>
    </location>
</feature>
<keyword evidence="7 8" id="KW-0998">Cell outer membrane</keyword>
<keyword evidence="14" id="KW-1185">Reference proteome</keyword>
<feature type="chain" id="PRO_5032484385" evidence="10">
    <location>
        <begin position="19"/>
        <end position="687"/>
    </location>
</feature>
<dbReference type="InterPro" id="IPR039426">
    <property type="entry name" value="TonB-dep_rcpt-like"/>
</dbReference>
<evidence type="ECO:0000256" key="1">
    <source>
        <dbReference type="ARBA" id="ARBA00004571"/>
    </source>
</evidence>
<reference evidence="13 14" key="1">
    <citation type="submission" date="2020-08" db="EMBL/GenBank/DDBJ databases">
        <title>Genomic Encyclopedia of Type Strains, Phase IV (KMG-IV): sequencing the most valuable type-strain genomes for metagenomic binning, comparative biology and taxonomic classification.</title>
        <authorList>
            <person name="Goeker M."/>
        </authorList>
    </citation>
    <scope>NUCLEOTIDE SEQUENCE [LARGE SCALE GENOMIC DNA]</scope>
    <source>
        <strain evidence="13 14">DSM 26736</strain>
    </source>
</reference>
<accession>A0A840YND7</accession>
<keyword evidence="3 8" id="KW-1134">Transmembrane beta strand</keyword>
<dbReference type="PANTHER" id="PTHR30069">
    <property type="entry name" value="TONB-DEPENDENT OUTER MEMBRANE RECEPTOR"/>
    <property type="match status" value="1"/>
</dbReference>
<dbReference type="Gene3D" id="2.170.130.10">
    <property type="entry name" value="TonB-dependent receptor, plug domain"/>
    <property type="match status" value="1"/>
</dbReference>
<dbReference type="InterPro" id="IPR012910">
    <property type="entry name" value="Plug_dom"/>
</dbReference>
<evidence type="ECO:0000256" key="4">
    <source>
        <dbReference type="ARBA" id="ARBA00022692"/>
    </source>
</evidence>
<protein>
    <submittedName>
        <fullName evidence="13">Outer membrane receptor protein involved in Fe transport</fullName>
    </submittedName>
</protein>
<dbReference type="RefSeq" id="WP_184088194.1">
    <property type="nucleotide sequence ID" value="NZ_JACIJF010000007.1"/>
</dbReference>
<dbReference type="PROSITE" id="PS52016">
    <property type="entry name" value="TONB_DEPENDENT_REC_3"/>
    <property type="match status" value="1"/>
</dbReference>
<evidence type="ECO:0000256" key="5">
    <source>
        <dbReference type="ARBA" id="ARBA00023077"/>
    </source>
</evidence>
<keyword evidence="4 8" id="KW-0812">Transmembrane</keyword>
<dbReference type="PANTHER" id="PTHR30069:SF37">
    <property type="entry name" value="FERRIC VIBRIOBACTIN RECEPTOR VIUA"/>
    <property type="match status" value="1"/>
</dbReference>
<evidence type="ECO:0000256" key="3">
    <source>
        <dbReference type="ARBA" id="ARBA00022452"/>
    </source>
</evidence>
<organism evidence="13 14">
    <name type="scientific">Sphingomonas xinjiangensis</name>
    <dbReference type="NCBI Taxonomy" id="643568"/>
    <lineage>
        <taxon>Bacteria</taxon>
        <taxon>Pseudomonadati</taxon>
        <taxon>Pseudomonadota</taxon>
        <taxon>Alphaproteobacteria</taxon>
        <taxon>Sphingomonadales</taxon>
        <taxon>Sphingomonadaceae</taxon>
        <taxon>Sphingomonas</taxon>
    </lineage>
</organism>
<dbReference type="InterPro" id="IPR000531">
    <property type="entry name" value="Beta-barrel_TonB"/>
</dbReference>
<evidence type="ECO:0000256" key="9">
    <source>
        <dbReference type="RuleBase" id="RU003357"/>
    </source>
</evidence>
<dbReference type="GO" id="GO:0015344">
    <property type="term" value="F:siderophore uptake transmembrane transporter activity"/>
    <property type="evidence" value="ECO:0007669"/>
    <property type="project" value="TreeGrafter"/>
</dbReference>
<evidence type="ECO:0000256" key="6">
    <source>
        <dbReference type="ARBA" id="ARBA00023136"/>
    </source>
</evidence>
<comment type="similarity">
    <text evidence="8 9">Belongs to the TonB-dependent receptor family.</text>
</comment>
<dbReference type="GO" id="GO:0009279">
    <property type="term" value="C:cell outer membrane"/>
    <property type="evidence" value="ECO:0007669"/>
    <property type="project" value="UniProtKB-SubCell"/>
</dbReference>
<dbReference type="SUPFAM" id="SSF56935">
    <property type="entry name" value="Porins"/>
    <property type="match status" value="1"/>
</dbReference>
<evidence type="ECO:0000313" key="14">
    <source>
        <dbReference type="Proteomes" id="UP000527143"/>
    </source>
</evidence>
<sequence>MKYLACSAGLLLAGPALAQEVPDTEPQEVVVTGRGLDVPPGEAAYDVVVIDRERLANTASGRLEDVLRDVAGIAQFRRSDSRSAHPTSQGVTLRGLGGNASSRALVVLDGVPQTDPFGGWVAFPAYLPERLASVRVTRGGGSGFAGPGALAGTVELVSGSPGDLGPLLLRADYGSRDSLDAAAVASAALSGGFVTAAAQFTRGDGFTPIVAGDRGPADRPAPYEQASVALRSVFDVGAGTELQANLSGFRDRRDRGIDFTDVRSDGADASLRLVNRGEWGWSALAYLQTRSFASGFASVNVARTAATATLDQYNVPATGIGGRFEIQPPVGGGVTLRLGGDVRNVSGRTQERYTFVSGAPTRQRQAGGESTTLGGFADGSFESGALTLNVSGRIDRWTITDGSLVERPLAGGALLTDLAFADRSGWEATWRAGAAFEAGSVTLRAAAYRGWRLPTLNELYRPFRAGADATAPNAELDPERLIGAEAGLDWRPASAVTLRATAYWSRVDNAIANVTVANGPGTFPLAGFVSAAGVYRQRQNLEAVEARGVELDGRVVQGPLSLSASYAYTDARVHASGLAAPLDGLRPAQTAEHQASATLAWFRDALGGSLTARYIGPQFEDDQNGRALADAVTFDAVVSAPVTDSLSVEARAENLSDARVEATISGAGIVERATPRTLWLGVRYRMR</sequence>
<dbReference type="Pfam" id="PF00593">
    <property type="entry name" value="TonB_dep_Rec_b-barrel"/>
    <property type="match status" value="1"/>
</dbReference>
<dbReference type="InterPro" id="IPR037066">
    <property type="entry name" value="Plug_dom_sf"/>
</dbReference>
<dbReference type="Pfam" id="PF07715">
    <property type="entry name" value="Plug"/>
    <property type="match status" value="1"/>
</dbReference>
<keyword evidence="10" id="KW-0732">Signal</keyword>
<comment type="caution">
    <text evidence="13">The sequence shown here is derived from an EMBL/GenBank/DDBJ whole genome shotgun (WGS) entry which is preliminary data.</text>
</comment>
<evidence type="ECO:0000313" key="13">
    <source>
        <dbReference type="EMBL" id="MBB5711410.1"/>
    </source>
</evidence>